<keyword evidence="1" id="KW-0812">Transmembrane</keyword>
<protein>
    <submittedName>
        <fullName evidence="2">Uncharacterized protein</fullName>
    </submittedName>
</protein>
<keyword evidence="1" id="KW-1133">Transmembrane helix</keyword>
<accession>A0A0K2TFH5</accession>
<feature type="transmembrane region" description="Helical" evidence="1">
    <location>
        <begin position="25"/>
        <end position="45"/>
    </location>
</feature>
<reference evidence="2" key="1">
    <citation type="submission" date="2014-05" db="EMBL/GenBank/DDBJ databases">
        <authorList>
            <person name="Chronopoulou M."/>
        </authorList>
    </citation>
    <scope>NUCLEOTIDE SEQUENCE</scope>
    <source>
        <tissue evidence="2">Whole organism</tissue>
    </source>
</reference>
<dbReference type="EMBL" id="HACA01007412">
    <property type="protein sequence ID" value="CDW24773.1"/>
    <property type="molecule type" value="Transcribed_RNA"/>
</dbReference>
<keyword evidence="1" id="KW-0472">Membrane</keyword>
<dbReference type="AlphaFoldDB" id="A0A0K2TFH5"/>
<name>A0A0K2TFH5_LEPSM</name>
<organism evidence="2">
    <name type="scientific">Lepeophtheirus salmonis</name>
    <name type="common">Salmon louse</name>
    <name type="synonym">Caligus salmonis</name>
    <dbReference type="NCBI Taxonomy" id="72036"/>
    <lineage>
        <taxon>Eukaryota</taxon>
        <taxon>Metazoa</taxon>
        <taxon>Ecdysozoa</taxon>
        <taxon>Arthropoda</taxon>
        <taxon>Crustacea</taxon>
        <taxon>Multicrustacea</taxon>
        <taxon>Hexanauplia</taxon>
        <taxon>Copepoda</taxon>
        <taxon>Siphonostomatoida</taxon>
        <taxon>Caligidae</taxon>
        <taxon>Lepeophtheirus</taxon>
    </lineage>
</organism>
<feature type="non-terminal residue" evidence="2">
    <location>
        <position position="1"/>
    </location>
</feature>
<evidence type="ECO:0000256" key="1">
    <source>
        <dbReference type="SAM" id="Phobius"/>
    </source>
</evidence>
<evidence type="ECO:0000313" key="2">
    <source>
        <dbReference type="EMBL" id="CDW24773.1"/>
    </source>
</evidence>
<sequence length="61" mass="7443">DGHFCNKTFLKTMLKNDDHYIDNPYSLANIIYFLFDMVYIFKNIYKNLLNRKHLMEVQSYS</sequence>
<proteinExistence type="predicted"/>